<feature type="non-terminal residue" evidence="2">
    <location>
        <position position="75"/>
    </location>
</feature>
<accession>A0A6J4UD02</accession>
<protein>
    <submittedName>
        <fullName evidence="2">Uncharacterized protein</fullName>
    </submittedName>
</protein>
<dbReference type="AlphaFoldDB" id="A0A6J4UD02"/>
<feature type="non-terminal residue" evidence="2">
    <location>
        <position position="1"/>
    </location>
</feature>
<feature type="compositionally biased region" description="Basic residues" evidence="1">
    <location>
        <begin position="56"/>
        <end position="75"/>
    </location>
</feature>
<name>A0A6J4UD02_9BACT</name>
<gene>
    <name evidence="2" type="ORF">AVDCRST_MAG49-1155</name>
</gene>
<reference evidence="2" key="1">
    <citation type="submission" date="2020-02" db="EMBL/GenBank/DDBJ databases">
        <authorList>
            <person name="Meier V. D."/>
        </authorList>
    </citation>
    <scope>NUCLEOTIDE SEQUENCE</scope>
    <source>
        <strain evidence="2">AVDCRST_MAG49</strain>
    </source>
</reference>
<feature type="compositionally biased region" description="Basic residues" evidence="1">
    <location>
        <begin position="20"/>
        <end position="34"/>
    </location>
</feature>
<dbReference type="EMBL" id="CADCWG010000071">
    <property type="protein sequence ID" value="CAA9545037.1"/>
    <property type="molecule type" value="Genomic_DNA"/>
</dbReference>
<proteinExistence type="predicted"/>
<organism evidence="2">
    <name type="scientific">uncultured Thermomicrobiales bacterium</name>
    <dbReference type="NCBI Taxonomy" id="1645740"/>
    <lineage>
        <taxon>Bacteria</taxon>
        <taxon>Pseudomonadati</taxon>
        <taxon>Thermomicrobiota</taxon>
        <taxon>Thermomicrobia</taxon>
        <taxon>Thermomicrobiales</taxon>
        <taxon>environmental samples</taxon>
    </lineage>
</organism>
<feature type="region of interest" description="Disordered" evidence="1">
    <location>
        <begin position="1"/>
        <end position="75"/>
    </location>
</feature>
<sequence length="75" mass="8476">DDRSEPGRAAGGDRAPDGRPRRRAGRRGAPRRLRRPAEADRADRLPSSGRPDRGQQRARSRPARRRGHRPARRPV</sequence>
<evidence type="ECO:0000256" key="1">
    <source>
        <dbReference type="SAM" id="MobiDB-lite"/>
    </source>
</evidence>
<evidence type="ECO:0000313" key="2">
    <source>
        <dbReference type="EMBL" id="CAA9545037.1"/>
    </source>
</evidence>
<feature type="compositionally biased region" description="Basic and acidic residues" evidence="1">
    <location>
        <begin position="35"/>
        <end position="55"/>
    </location>
</feature>